<proteinExistence type="predicted"/>
<dbReference type="AlphaFoldDB" id="A0A392V386"/>
<evidence type="ECO:0000313" key="2">
    <source>
        <dbReference type="Proteomes" id="UP000265520"/>
    </source>
</evidence>
<dbReference type="Proteomes" id="UP000265520">
    <property type="component" value="Unassembled WGS sequence"/>
</dbReference>
<sequence length="47" mass="4951">SIVDAVIAEKQQDGAVAVHTANVLLDAMIPTTHKLAQHNVMLNIDSG</sequence>
<evidence type="ECO:0000313" key="1">
    <source>
        <dbReference type="EMBL" id="MCI81903.1"/>
    </source>
</evidence>
<accession>A0A392V386</accession>
<comment type="caution">
    <text evidence="1">The sequence shown here is derived from an EMBL/GenBank/DDBJ whole genome shotgun (WGS) entry which is preliminary data.</text>
</comment>
<name>A0A392V386_9FABA</name>
<protein>
    <submittedName>
        <fullName evidence="1">Uncharacterized protein</fullName>
    </submittedName>
</protein>
<keyword evidence="2" id="KW-1185">Reference proteome</keyword>
<feature type="non-terminal residue" evidence="1">
    <location>
        <position position="1"/>
    </location>
</feature>
<organism evidence="1 2">
    <name type="scientific">Trifolium medium</name>
    <dbReference type="NCBI Taxonomy" id="97028"/>
    <lineage>
        <taxon>Eukaryota</taxon>
        <taxon>Viridiplantae</taxon>
        <taxon>Streptophyta</taxon>
        <taxon>Embryophyta</taxon>
        <taxon>Tracheophyta</taxon>
        <taxon>Spermatophyta</taxon>
        <taxon>Magnoliopsida</taxon>
        <taxon>eudicotyledons</taxon>
        <taxon>Gunneridae</taxon>
        <taxon>Pentapetalae</taxon>
        <taxon>rosids</taxon>
        <taxon>fabids</taxon>
        <taxon>Fabales</taxon>
        <taxon>Fabaceae</taxon>
        <taxon>Papilionoideae</taxon>
        <taxon>50 kb inversion clade</taxon>
        <taxon>NPAAA clade</taxon>
        <taxon>Hologalegina</taxon>
        <taxon>IRL clade</taxon>
        <taxon>Trifolieae</taxon>
        <taxon>Trifolium</taxon>
    </lineage>
</organism>
<reference evidence="1 2" key="1">
    <citation type="journal article" date="2018" name="Front. Plant Sci.">
        <title>Red Clover (Trifolium pratense) and Zigzag Clover (T. medium) - A Picture of Genomic Similarities and Differences.</title>
        <authorList>
            <person name="Dluhosova J."/>
            <person name="Istvanek J."/>
            <person name="Nedelnik J."/>
            <person name="Repkova J."/>
        </authorList>
    </citation>
    <scope>NUCLEOTIDE SEQUENCE [LARGE SCALE GENOMIC DNA]</scope>
    <source>
        <strain evidence="2">cv. 10/8</strain>
        <tissue evidence="1">Leaf</tissue>
    </source>
</reference>
<dbReference type="EMBL" id="LXQA011030426">
    <property type="protein sequence ID" value="MCI81903.1"/>
    <property type="molecule type" value="Genomic_DNA"/>
</dbReference>